<evidence type="ECO:0000313" key="2">
    <source>
        <dbReference type="EMBL" id="KAK6743197.1"/>
    </source>
</evidence>
<reference evidence="2 3" key="1">
    <citation type="submission" date="2023-08" db="EMBL/GenBank/DDBJ databases">
        <title>A Necator americanus chromosomal reference genome.</title>
        <authorList>
            <person name="Ilik V."/>
            <person name="Petrzelkova K.J."/>
            <person name="Pardy F."/>
            <person name="Fuh T."/>
            <person name="Niatou-Singa F.S."/>
            <person name="Gouil Q."/>
            <person name="Baker L."/>
            <person name="Ritchie M.E."/>
            <person name="Jex A.R."/>
            <person name="Gazzola D."/>
            <person name="Li H."/>
            <person name="Toshio Fujiwara R."/>
            <person name="Zhan B."/>
            <person name="Aroian R.V."/>
            <person name="Pafco B."/>
            <person name="Schwarz E.M."/>
        </authorList>
    </citation>
    <scope>NUCLEOTIDE SEQUENCE [LARGE SCALE GENOMIC DNA]</scope>
    <source>
        <strain evidence="2 3">Aroian</strain>
        <tissue evidence="2">Whole animal</tissue>
    </source>
</reference>
<feature type="compositionally biased region" description="Polar residues" evidence="1">
    <location>
        <begin position="69"/>
        <end position="90"/>
    </location>
</feature>
<evidence type="ECO:0000313" key="3">
    <source>
        <dbReference type="Proteomes" id="UP001303046"/>
    </source>
</evidence>
<dbReference type="Pfam" id="PF05380">
    <property type="entry name" value="Peptidase_A17"/>
    <property type="match status" value="1"/>
</dbReference>
<dbReference type="InterPro" id="IPR008042">
    <property type="entry name" value="Retrotrans_Pao"/>
</dbReference>
<comment type="caution">
    <text evidence="2">The sequence shown here is derived from an EMBL/GenBank/DDBJ whole genome shotgun (WGS) entry which is preliminary data.</text>
</comment>
<sequence length="343" mass="38340">MYVARTTKRYRVQSIARPRKGLTIYGITSCASFVHPQNTTLRSATASTPRQEKPVSVAGGKERAKGNHKPSSTSTRTHQLSNQHQEQNTAHIEQQDDAVAKLHSSEDISGIRETYLPIGELTIMDPSTRKLRKTAELLDLGAECSFIDQKLAEELCLPTLKTTTLRIRTFGARRIQECMSRKVPLEILDEKGEPCNTAGYSSPERRHAPRWGEVVTGDQGGSVFHGKLIEHPTRASSMGEVLAMGEEATEEFMQPERRPGLDRRGNIEKILAHDAEERRRDIDGFRRNKPRFLMPKMSKAQLIICADASSDACAYLRFSSSANLIMAKAKLARLKSKMTIPKL</sequence>
<name>A0ABR1CXZ8_NECAM</name>
<accession>A0ABR1CXZ8</accession>
<feature type="region of interest" description="Disordered" evidence="1">
    <location>
        <begin position="41"/>
        <end position="90"/>
    </location>
</feature>
<evidence type="ECO:0008006" key="4">
    <source>
        <dbReference type="Google" id="ProtNLM"/>
    </source>
</evidence>
<organism evidence="2 3">
    <name type="scientific">Necator americanus</name>
    <name type="common">Human hookworm</name>
    <dbReference type="NCBI Taxonomy" id="51031"/>
    <lineage>
        <taxon>Eukaryota</taxon>
        <taxon>Metazoa</taxon>
        <taxon>Ecdysozoa</taxon>
        <taxon>Nematoda</taxon>
        <taxon>Chromadorea</taxon>
        <taxon>Rhabditida</taxon>
        <taxon>Rhabditina</taxon>
        <taxon>Rhabditomorpha</taxon>
        <taxon>Strongyloidea</taxon>
        <taxon>Ancylostomatidae</taxon>
        <taxon>Bunostominae</taxon>
        <taxon>Necator</taxon>
    </lineage>
</organism>
<evidence type="ECO:0000256" key="1">
    <source>
        <dbReference type="SAM" id="MobiDB-lite"/>
    </source>
</evidence>
<protein>
    <recommendedName>
        <fullName evidence="4">Tas retrotransposon peptidase A16</fullName>
    </recommendedName>
</protein>
<proteinExistence type="predicted"/>
<keyword evidence="3" id="KW-1185">Reference proteome</keyword>
<gene>
    <name evidence="2" type="primary">Necator_chrIII.g11219</name>
    <name evidence="2" type="ORF">RB195_010454</name>
</gene>
<dbReference type="Proteomes" id="UP001303046">
    <property type="component" value="Unassembled WGS sequence"/>
</dbReference>
<dbReference type="EMBL" id="JAVFWL010000003">
    <property type="protein sequence ID" value="KAK6743197.1"/>
    <property type="molecule type" value="Genomic_DNA"/>
</dbReference>